<dbReference type="SUPFAM" id="SSF52047">
    <property type="entry name" value="RNI-like"/>
    <property type="match status" value="1"/>
</dbReference>
<evidence type="ECO:0000256" key="1">
    <source>
        <dbReference type="ARBA" id="ARBA00022614"/>
    </source>
</evidence>
<dbReference type="InterPro" id="IPR050333">
    <property type="entry name" value="SLRP"/>
</dbReference>
<proteinExistence type="predicted"/>
<evidence type="ECO:0008006" key="7">
    <source>
        <dbReference type="Google" id="ProtNLM"/>
    </source>
</evidence>
<dbReference type="Proteomes" id="UP000606274">
    <property type="component" value="Unassembled WGS sequence"/>
</dbReference>
<keyword evidence="4" id="KW-0472">Membrane</keyword>
<dbReference type="InterPro" id="IPR003591">
    <property type="entry name" value="Leu-rich_rpt_typical-subtyp"/>
</dbReference>
<reference evidence="5" key="1">
    <citation type="submission" date="2020-08" db="EMBL/GenBank/DDBJ databases">
        <title>Chromosome-level assembly of Southern catfish (Silurus meridionalis) provides insights into visual adaptation to the nocturnal and benthic lifestyles.</title>
        <authorList>
            <person name="Zhang Y."/>
            <person name="Wang D."/>
            <person name="Peng Z."/>
        </authorList>
    </citation>
    <scope>NUCLEOTIDE SEQUENCE</scope>
    <source>
        <strain evidence="5">SWU-2019-XX</strain>
        <tissue evidence="5">Muscle</tissue>
    </source>
</reference>
<dbReference type="Pfam" id="PF13855">
    <property type="entry name" value="LRR_8"/>
    <property type="match status" value="3"/>
</dbReference>
<evidence type="ECO:0000256" key="3">
    <source>
        <dbReference type="SAM" id="MobiDB-lite"/>
    </source>
</evidence>
<feature type="transmembrane region" description="Helical" evidence="4">
    <location>
        <begin position="656"/>
        <end position="679"/>
    </location>
</feature>
<keyword evidence="4" id="KW-1133">Transmembrane helix</keyword>
<dbReference type="SMART" id="SM00369">
    <property type="entry name" value="LRR_TYP"/>
    <property type="match status" value="8"/>
</dbReference>
<evidence type="ECO:0000256" key="2">
    <source>
        <dbReference type="ARBA" id="ARBA00022737"/>
    </source>
</evidence>
<organism evidence="5 6">
    <name type="scientific">Silurus meridionalis</name>
    <name type="common">Southern catfish</name>
    <name type="synonym">Silurus soldatovi meridionalis</name>
    <dbReference type="NCBI Taxonomy" id="175797"/>
    <lineage>
        <taxon>Eukaryota</taxon>
        <taxon>Metazoa</taxon>
        <taxon>Chordata</taxon>
        <taxon>Craniata</taxon>
        <taxon>Vertebrata</taxon>
        <taxon>Euteleostomi</taxon>
        <taxon>Actinopterygii</taxon>
        <taxon>Neopterygii</taxon>
        <taxon>Teleostei</taxon>
        <taxon>Ostariophysi</taxon>
        <taxon>Siluriformes</taxon>
        <taxon>Siluridae</taxon>
        <taxon>Silurus</taxon>
    </lineage>
</organism>
<keyword evidence="1" id="KW-0433">Leucine-rich repeat</keyword>
<keyword evidence="2" id="KW-0677">Repeat</keyword>
<gene>
    <name evidence="5" type="ORF">HF521_017166</name>
</gene>
<dbReference type="PROSITE" id="PS51450">
    <property type="entry name" value="LRR"/>
    <property type="match status" value="3"/>
</dbReference>
<dbReference type="InterPro" id="IPR032675">
    <property type="entry name" value="LRR_dom_sf"/>
</dbReference>
<protein>
    <recommendedName>
        <fullName evidence="7">Negative regulator of reactive oxygen species</fullName>
    </recommendedName>
</protein>
<evidence type="ECO:0000256" key="4">
    <source>
        <dbReference type="SAM" id="Phobius"/>
    </source>
</evidence>
<keyword evidence="4" id="KW-0812">Transmembrane</keyword>
<dbReference type="InterPro" id="IPR001611">
    <property type="entry name" value="Leu-rich_rpt"/>
</dbReference>
<dbReference type="PANTHER" id="PTHR45712">
    <property type="entry name" value="AGAP008170-PA"/>
    <property type="match status" value="1"/>
</dbReference>
<sequence length="700" mass="80077">MLQRAEKVQSTPTKPPREHEKMPGIRVFLYFGLVAVLPVLCYPHTPCTLTQKTAICNNLQLSSVPSNLPQQIEELFLNQNIISKLQNGCLSSYPFLRTLSCANCYLKAVDVQVFSRSHWIETLNFASNELHNDYKLLSQALGLLTNLRFLDFSANGLTEDMVSELLHNLTSLEFLDLSRNALLRLDEYTFQDLHQLKELNLERNNLFEIDGAFDKLKKLRRLNLAFNSLPCLVKFDMTQLVVLNASHNLIEWFITNQDITDTFELETLDLTDNRLLYFPFLPTYNRIKTLLLPNNHIGFYSHLSQNTSLNWTNTIEFYNLGGNASNVTAELWNDDLYGDISSVEFLDLSVNQVRYFPQGFLQKMPHLYWLRMRSNCLESLNLTGDYLPVTVYELDVSNNRLTELHAHSSSVSELNNLTHLNLSLNNIQKLPPRLFTTLPRLSFVDLSYNTVGMCHPKELPNLNSSACALWTPLPSLKQLHIAGCNLINIPPSAFDGTQLTHLDLSHNPDLHFSQDCLSGLSGTLQHLGLSNTGLQDFNFSPFRQLKSLNISKNSISELPASLMTLNLKLLDLRDNRLPTIKPEHATVLAKRVQIVYMNGNYFNCCQLEWYRTFEESKILHVADLLEITCVDLHQQRKKAGVFDSVLCGGKSREESIFWYILLFLSVGVSMVGVSVIYFLTFRPRLLPRVIKKKCWKPTTY</sequence>
<evidence type="ECO:0000313" key="5">
    <source>
        <dbReference type="EMBL" id="KAF7708109.1"/>
    </source>
</evidence>
<dbReference type="PANTHER" id="PTHR45712:SF22">
    <property type="entry name" value="INSULIN-LIKE GROWTH FACTOR-BINDING PROTEIN COMPLEX ACID LABILE SUBUNIT"/>
    <property type="match status" value="1"/>
</dbReference>
<dbReference type="SUPFAM" id="SSF52058">
    <property type="entry name" value="L domain-like"/>
    <property type="match status" value="1"/>
</dbReference>
<feature type="transmembrane region" description="Helical" evidence="4">
    <location>
        <begin position="27"/>
        <end position="45"/>
    </location>
</feature>
<comment type="caution">
    <text evidence="5">The sequence shown here is derived from an EMBL/GenBank/DDBJ whole genome shotgun (WGS) entry which is preliminary data.</text>
</comment>
<dbReference type="Gene3D" id="3.80.10.10">
    <property type="entry name" value="Ribonuclease Inhibitor"/>
    <property type="match status" value="4"/>
</dbReference>
<dbReference type="AlphaFoldDB" id="A0A8T0BLX6"/>
<name>A0A8T0BLX6_SILME</name>
<feature type="region of interest" description="Disordered" evidence="3">
    <location>
        <begin position="1"/>
        <end position="20"/>
    </location>
</feature>
<accession>A0A8T0BLX6</accession>
<keyword evidence="6" id="KW-1185">Reference proteome</keyword>
<dbReference type="EMBL" id="JABFDY010000004">
    <property type="protein sequence ID" value="KAF7708109.1"/>
    <property type="molecule type" value="Genomic_DNA"/>
</dbReference>
<evidence type="ECO:0000313" key="6">
    <source>
        <dbReference type="Proteomes" id="UP000606274"/>
    </source>
</evidence>